<name>A0ACB8ZB79_9ASTR</name>
<sequence length="192" mass="21372">MSNNRGIRILPDDDDVDSERSIMQTPAMSLTGHGSGQWTGEDLSTGTQNTPRSGTSFRRGREGGRLHLGDGEGTTNQTSSSLILTAIANEGEVDSELLTPQKKLLNSIDIFEKVMMEELNRLKRTPSAKKAEWEKKVRILMSMRSVRVLFFAQSPMMELLFLVICNLVDMLLTIAIVLKHNSRATADLDCFE</sequence>
<gene>
    <name evidence="1" type="ORF">L1987_77521</name>
</gene>
<reference evidence="2" key="1">
    <citation type="journal article" date="2022" name="Mol. Ecol. Resour.">
        <title>The genomes of chicory, endive, great burdock and yacon provide insights into Asteraceae palaeo-polyploidization history and plant inulin production.</title>
        <authorList>
            <person name="Fan W."/>
            <person name="Wang S."/>
            <person name="Wang H."/>
            <person name="Wang A."/>
            <person name="Jiang F."/>
            <person name="Liu H."/>
            <person name="Zhao H."/>
            <person name="Xu D."/>
            <person name="Zhang Y."/>
        </authorList>
    </citation>
    <scope>NUCLEOTIDE SEQUENCE [LARGE SCALE GENOMIC DNA]</scope>
    <source>
        <strain evidence="2">cv. Yunnan</strain>
    </source>
</reference>
<keyword evidence="2" id="KW-1185">Reference proteome</keyword>
<comment type="caution">
    <text evidence="1">The sequence shown here is derived from an EMBL/GenBank/DDBJ whole genome shotgun (WGS) entry which is preliminary data.</text>
</comment>
<protein>
    <submittedName>
        <fullName evidence="1">Uncharacterized protein</fullName>
    </submittedName>
</protein>
<dbReference type="EMBL" id="CM042043">
    <property type="protein sequence ID" value="KAI3694554.1"/>
    <property type="molecule type" value="Genomic_DNA"/>
</dbReference>
<dbReference type="Proteomes" id="UP001056120">
    <property type="component" value="Linkage Group LG26"/>
</dbReference>
<accession>A0ACB8ZB79</accession>
<organism evidence="1 2">
    <name type="scientific">Smallanthus sonchifolius</name>
    <dbReference type="NCBI Taxonomy" id="185202"/>
    <lineage>
        <taxon>Eukaryota</taxon>
        <taxon>Viridiplantae</taxon>
        <taxon>Streptophyta</taxon>
        <taxon>Embryophyta</taxon>
        <taxon>Tracheophyta</taxon>
        <taxon>Spermatophyta</taxon>
        <taxon>Magnoliopsida</taxon>
        <taxon>eudicotyledons</taxon>
        <taxon>Gunneridae</taxon>
        <taxon>Pentapetalae</taxon>
        <taxon>asterids</taxon>
        <taxon>campanulids</taxon>
        <taxon>Asterales</taxon>
        <taxon>Asteraceae</taxon>
        <taxon>Asteroideae</taxon>
        <taxon>Heliantheae alliance</taxon>
        <taxon>Millerieae</taxon>
        <taxon>Smallanthus</taxon>
    </lineage>
</organism>
<reference evidence="1 2" key="2">
    <citation type="journal article" date="2022" name="Mol. Ecol. Resour.">
        <title>The genomes of chicory, endive, great burdock and yacon provide insights into Asteraceae paleo-polyploidization history and plant inulin production.</title>
        <authorList>
            <person name="Fan W."/>
            <person name="Wang S."/>
            <person name="Wang H."/>
            <person name="Wang A."/>
            <person name="Jiang F."/>
            <person name="Liu H."/>
            <person name="Zhao H."/>
            <person name="Xu D."/>
            <person name="Zhang Y."/>
        </authorList>
    </citation>
    <scope>NUCLEOTIDE SEQUENCE [LARGE SCALE GENOMIC DNA]</scope>
    <source>
        <strain evidence="2">cv. Yunnan</strain>
        <tissue evidence="1">Leaves</tissue>
    </source>
</reference>
<evidence type="ECO:0000313" key="2">
    <source>
        <dbReference type="Proteomes" id="UP001056120"/>
    </source>
</evidence>
<evidence type="ECO:0000313" key="1">
    <source>
        <dbReference type="EMBL" id="KAI3694554.1"/>
    </source>
</evidence>
<proteinExistence type="predicted"/>